<proteinExistence type="predicted"/>
<keyword evidence="2" id="KW-1185">Reference proteome</keyword>
<organism evidence="1 2">
    <name type="scientific">Microvirga guangxiensis</name>
    <dbReference type="NCBI Taxonomy" id="549386"/>
    <lineage>
        <taxon>Bacteria</taxon>
        <taxon>Pseudomonadati</taxon>
        <taxon>Pseudomonadota</taxon>
        <taxon>Alphaproteobacteria</taxon>
        <taxon>Hyphomicrobiales</taxon>
        <taxon>Methylobacteriaceae</taxon>
        <taxon>Microvirga</taxon>
    </lineage>
</organism>
<dbReference type="RefSeq" id="WP_091133624.1">
    <property type="nucleotide sequence ID" value="NZ_FMVJ01000005.1"/>
</dbReference>
<dbReference type="AlphaFoldDB" id="A0A1G5HNU6"/>
<evidence type="ECO:0000313" key="2">
    <source>
        <dbReference type="Proteomes" id="UP000199569"/>
    </source>
</evidence>
<sequence length="235" mass="26271">MDIFVFVGSTGAATRTSSSIMLAAGARGLGFEPLHIQVLVEGGQSALADVREVPFATATIKAERGERITDRIRARRRGRLRRSPVILDMPAQDVLETLLMLSGMQARLLVPMPEWAPDPERAVQDYKRLRDHWEHWDELNRQGGRQVVRDAGQPLAWIFPVGWPMVMAPTDLTTLLRDRGLLPGSDPQYQILYPGLPSFDARDLEFTDADGRFALTERQLDASARIAWPLCGDLD</sequence>
<gene>
    <name evidence="1" type="ORF">SAMN02927923_01841</name>
</gene>
<reference evidence="1 2" key="1">
    <citation type="submission" date="2016-10" db="EMBL/GenBank/DDBJ databases">
        <authorList>
            <person name="de Groot N.N."/>
        </authorList>
    </citation>
    <scope>NUCLEOTIDE SEQUENCE [LARGE SCALE GENOMIC DNA]</scope>
    <source>
        <strain evidence="1 2">CGMCC 1.7666</strain>
    </source>
</reference>
<accession>A0A1G5HNU6</accession>
<dbReference type="EMBL" id="FMVJ01000005">
    <property type="protein sequence ID" value="SCY65456.1"/>
    <property type="molecule type" value="Genomic_DNA"/>
</dbReference>
<dbReference type="OrthoDB" id="9994984at2"/>
<protein>
    <submittedName>
        <fullName evidence="1">Uncharacterized protein</fullName>
    </submittedName>
</protein>
<name>A0A1G5HNU6_9HYPH</name>
<dbReference type="Proteomes" id="UP000199569">
    <property type="component" value="Unassembled WGS sequence"/>
</dbReference>
<evidence type="ECO:0000313" key="1">
    <source>
        <dbReference type="EMBL" id="SCY65456.1"/>
    </source>
</evidence>